<organism evidence="1 2">
    <name type="scientific">Oleiphilus messinensis</name>
    <dbReference type="NCBI Taxonomy" id="141451"/>
    <lineage>
        <taxon>Bacteria</taxon>
        <taxon>Pseudomonadati</taxon>
        <taxon>Pseudomonadota</taxon>
        <taxon>Gammaproteobacteria</taxon>
        <taxon>Oceanospirillales</taxon>
        <taxon>Oleiphilaceae</taxon>
        <taxon>Oleiphilus</taxon>
    </lineage>
</organism>
<dbReference type="AlphaFoldDB" id="A0A1Y0I1W7"/>
<name>A0A1Y0I1W7_9GAMM</name>
<sequence>MVTVRDISTPAFIAGVSAQRYTNQLKLAEWTDLTNWQLLARLESMNIKHFADTALGQLDNIGFQLDEMGITDKVNRHTIIAFAMNEQQRLQGELDSLKARVGSRKVQVNRLITKAENLVNSGVELALTPARFTIETVKSKLNKG</sequence>
<evidence type="ECO:0000313" key="1">
    <source>
        <dbReference type="EMBL" id="ARU54457.1"/>
    </source>
</evidence>
<accession>A0A1Y0I1W7</accession>
<evidence type="ECO:0000313" key="2">
    <source>
        <dbReference type="Proteomes" id="UP000196027"/>
    </source>
</evidence>
<dbReference type="Proteomes" id="UP000196027">
    <property type="component" value="Chromosome"/>
</dbReference>
<dbReference type="EMBL" id="CP021425">
    <property type="protein sequence ID" value="ARU54457.1"/>
    <property type="molecule type" value="Genomic_DNA"/>
</dbReference>
<gene>
    <name evidence="1" type="ORF">OLMES_0351</name>
</gene>
<reference evidence="1 2" key="1">
    <citation type="submission" date="2017-05" db="EMBL/GenBank/DDBJ databases">
        <title>Genomic insights into alkan degradation activity of Oleiphilus messinensis.</title>
        <authorList>
            <person name="Kozyavkin S.A."/>
            <person name="Slesarev A.I."/>
            <person name="Golyshin P.N."/>
            <person name="Korzhenkov A."/>
            <person name="Golyshina O.N."/>
            <person name="Toshchakov S.V."/>
        </authorList>
    </citation>
    <scope>NUCLEOTIDE SEQUENCE [LARGE SCALE GENOMIC DNA]</scope>
    <source>
        <strain evidence="1 2">ME102</strain>
    </source>
</reference>
<protein>
    <submittedName>
        <fullName evidence="1">Uncharacterized protein</fullName>
    </submittedName>
</protein>
<proteinExistence type="predicted"/>
<keyword evidence="2" id="KW-1185">Reference proteome</keyword>
<dbReference type="KEGG" id="ome:OLMES_0351"/>